<protein>
    <submittedName>
        <fullName evidence="4">Haloacid dehalogenase</fullName>
    </submittedName>
</protein>
<dbReference type="GO" id="GO:0016491">
    <property type="term" value="F:oxidoreductase activity"/>
    <property type="evidence" value="ECO:0007669"/>
    <property type="project" value="UniProtKB-KW"/>
</dbReference>
<evidence type="ECO:0000256" key="1">
    <source>
        <dbReference type="ARBA" id="ARBA00023002"/>
    </source>
</evidence>
<dbReference type="InterPro" id="IPR023198">
    <property type="entry name" value="PGP-like_dom2"/>
</dbReference>
<dbReference type="NCBIfam" id="NF046057">
    <property type="entry name" value="bifunc_MtlD"/>
    <property type="match status" value="1"/>
</dbReference>
<comment type="caution">
    <text evidence="4">The sequence shown here is derived from an EMBL/GenBank/DDBJ whole genome shotgun (WGS) entry which is preliminary data.</text>
</comment>
<reference evidence="5" key="1">
    <citation type="submission" date="2020-01" db="EMBL/GenBank/DDBJ databases">
        <title>'Steroidobacter agaridevorans' sp. nov., agar-degrading bacteria isolated from rhizosphere soils.</title>
        <authorList>
            <person name="Ikenaga M."/>
            <person name="Kataoka M."/>
            <person name="Murouchi A."/>
            <person name="Katsuragi S."/>
            <person name="Sakai M."/>
        </authorList>
    </citation>
    <scope>NUCLEOTIDE SEQUENCE [LARGE SCALE GENOMIC DNA]</scope>
    <source>
        <strain evidence="5">YU21-B</strain>
    </source>
</reference>
<dbReference type="Pfam" id="PF13419">
    <property type="entry name" value="HAD_2"/>
    <property type="match status" value="1"/>
</dbReference>
<proteinExistence type="predicted"/>
<dbReference type="NCBIfam" id="TIGR01509">
    <property type="entry name" value="HAD-SF-IA-v3"/>
    <property type="match status" value="1"/>
</dbReference>
<dbReference type="InterPro" id="IPR008927">
    <property type="entry name" value="6-PGluconate_DH-like_C_sf"/>
</dbReference>
<dbReference type="InterPro" id="IPR013118">
    <property type="entry name" value="Mannitol_DH_C"/>
</dbReference>
<feature type="domain" description="Mannitol dehydrogenase C-terminal" evidence="3">
    <location>
        <begin position="511"/>
        <end position="644"/>
    </location>
</feature>
<dbReference type="CDD" id="cd07505">
    <property type="entry name" value="HAD_BPGM-like"/>
    <property type="match status" value="1"/>
</dbReference>
<dbReference type="Gene3D" id="1.10.1040.10">
    <property type="entry name" value="N-(1-d-carboxylethyl)-l-norvaline Dehydrogenase, domain 2"/>
    <property type="match status" value="1"/>
</dbReference>
<dbReference type="Gene3D" id="3.40.50.720">
    <property type="entry name" value="NAD(P)-binding Rossmann-like Domain"/>
    <property type="match status" value="1"/>
</dbReference>
<accession>A0A829YCJ8</accession>
<dbReference type="Proteomes" id="UP000445000">
    <property type="component" value="Unassembled WGS sequence"/>
</dbReference>
<organism evidence="4 5">
    <name type="scientific">Steroidobacter agaridevorans</name>
    <dbReference type="NCBI Taxonomy" id="2695856"/>
    <lineage>
        <taxon>Bacteria</taxon>
        <taxon>Pseudomonadati</taxon>
        <taxon>Pseudomonadota</taxon>
        <taxon>Gammaproteobacteria</taxon>
        <taxon>Steroidobacterales</taxon>
        <taxon>Steroidobacteraceae</taxon>
        <taxon>Steroidobacter</taxon>
    </lineage>
</organism>
<keyword evidence="5" id="KW-1185">Reference proteome</keyword>
<evidence type="ECO:0000259" key="3">
    <source>
        <dbReference type="Pfam" id="PF08125"/>
    </source>
</evidence>
<dbReference type="Pfam" id="PF08125">
    <property type="entry name" value="Mannitol_dh_C"/>
    <property type="match status" value="1"/>
</dbReference>
<dbReference type="RefSeq" id="WP_161812030.1">
    <property type="nucleotide sequence ID" value="NZ_BLJN01000002.1"/>
</dbReference>
<dbReference type="SFLD" id="SFLDG01129">
    <property type="entry name" value="C1.5:_HAD__Beta-PGM__Phosphata"/>
    <property type="match status" value="1"/>
</dbReference>
<dbReference type="PANTHER" id="PTHR18901">
    <property type="entry name" value="2-DEOXYGLUCOSE-6-PHOSPHATE PHOSPHATASE 2"/>
    <property type="match status" value="1"/>
</dbReference>
<evidence type="ECO:0000259" key="2">
    <source>
        <dbReference type="Pfam" id="PF01232"/>
    </source>
</evidence>
<dbReference type="SUPFAM" id="SSF56784">
    <property type="entry name" value="HAD-like"/>
    <property type="match status" value="1"/>
</dbReference>
<dbReference type="InterPro" id="IPR013131">
    <property type="entry name" value="Mannitol_DH_N"/>
</dbReference>
<sequence length="736" mass="81727">MINFLGKHIESAIFDMDGTMFDTERLRFQTIRQASLELAGRPIEDRTLIGSLGLSATRAEALAKEHYGEDYPYREIRRRADELELQHVRTHGVPIKIGLLQVLERLRRSGLTMAVATSSRRSIAEEYLINANVLKYFDITVCGDEVQRGKPHPEIFLRAATELNRLPERCLMVEDSENGLLSASDAGGQPILIHDIKAPRAEIEARAFKAYGGMLEFLSDLADCVPKLDVPAVTDPFPQAINQMRAGIHGFGAIGGGYLTQVFSHWDGYTRPCEIIGVTGDQLLRDAVNAFGKFSVRYGKHAFDQTIDHVRLIHMGDEDGIMAMYCDSLIVGLALPEQAIRQQAPIVARGLLRRYEQGRGELTILVVLNKVGGASYVRRHVEAALLELTTELECAKILAATHFSETVVSRIVTRLGRESLQRQLRIKCELFEKNLAAVYSARQDSADEPALDLDPHVSVLRNASAPARALSQLHLILFNSEPDMLLYAQGGGSVLRHLRQVKTVADIAQIQTIKNRLWNGTHAIVAWYASLLGYSTIGRGMGDERVMALVRQLIENEIEPALLLESPQLESIIKMLMRPFIERCRSSFKDPCKRVGRDPLRKLRRRERILGSLALARKHGIPTPGLEFAIALAIRYALSDAAEGDLECELIRSTYARESCPKAVLTYRGNYHGHPYQGLDPIADATSIAAIADHFEKLADPEGRHWQWPLDLAAGSARGGRTISRTVATAALESCS</sequence>
<name>A0A829YCJ8_9GAMM</name>
<dbReference type="SUPFAM" id="SSF51735">
    <property type="entry name" value="NAD(P)-binding Rossmann-fold domains"/>
    <property type="match status" value="1"/>
</dbReference>
<dbReference type="Gene3D" id="1.10.150.240">
    <property type="entry name" value="Putative phosphatase, domain 2"/>
    <property type="match status" value="1"/>
</dbReference>
<gene>
    <name evidence="4" type="primary">cbbY</name>
    <name evidence="4" type="ORF">GCM10011487_23320</name>
</gene>
<dbReference type="InterPro" id="IPR006439">
    <property type="entry name" value="HAD-SF_hydro_IA"/>
</dbReference>
<feature type="domain" description="Mannitol dehydrogenase N-terminal" evidence="2">
    <location>
        <begin position="250"/>
        <end position="432"/>
    </location>
</feature>
<dbReference type="InterPro" id="IPR023214">
    <property type="entry name" value="HAD_sf"/>
</dbReference>
<evidence type="ECO:0000313" key="4">
    <source>
        <dbReference type="EMBL" id="GFE80332.1"/>
    </source>
</evidence>
<dbReference type="SUPFAM" id="SSF48179">
    <property type="entry name" value="6-phosphogluconate dehydrogenase C-terminal domain-like"/>
    <property type="match status" value="1"/>
</dbReference>
<evidence type="ECO:0000313" key="5">
    <source>
        <dbReference type="Proteomes" id="UP000445000"/>
    </source>
</evidence>
<dbReference type="InterPro" id="IPR013328">
    <property type="entry name" value="6PGD_dom2"/>
</dbReference>
<dbReference type="InterPro" id="IPR041492">
    <property type="entry name" value="HAD_2"/>
</dbReference>
<dbReference type="AlphaFoldDB" id="A0A829YCJ8"/>
<dbReference type="SFLD" id="SFLDS00003">
    <property type="entry name" value="Haloacid_Dehalogenase"/>
    <property type="match status" value="1"/>
</dbReference>
<dbReference type="InterPro" id="IPR036291">
    <property type="entry name" value="NAD(P)-bd_dom_sf"/>
</dbReference>
<dbReference type="PANTHER" id="PTHR18901:SF38">
    <property type="entry name" value="PSEUDOURIDINE-5'-PHOSPHATASE"/>
    <property type="match status" value="1"/>
</dbReference>
<dbReference type="EMBL" id="BLJN01000002">
    <property type="protein sequence ID" value="GFE80332.1"/>
    <property type="molecule type" value="Genomic_DNA"/>
</dbReference>
<dbReference type="PRINTS" id="PR00413">
    <property type="entry name" value="HADHALOGNASE"/>
</dbReference>
<dbReference type="Pfam" id="PF01232">
    <property type="entry name" value="Mannitol_dh"/>
    <property type="match status" value="1"/>
</dbReference>
<dbReference type="Gene3D" id="3.40.50.1000">
    <property type="entry name" value="HAD superfamily/HAD-like"/>
    <property type="match status" value="1"/>
</dbReference>
<dbReference type="InterPro" id="IPR036412">
    <property type="entry name" value="HAD-like_sf"/>
</dbReference>
<keyword evidence="1" id="KW-0560">Oxidoreductase</keyword>